<protein>
    <recommendedName>
        <fullName evidence="4">SH3 domain-containing protein</fullName>
    </recommendedName>
</protein>
<name>A0ABW1KRK4_9ACTN</name>
<dbReference type="Proteomes" id="UP001596203">
    <property type="component" value="Unassembled WGS sequence"/>
</dbReference>
<proteinExistence type="predicted"/>
<keyword evidence="3" id="KW-1185">Reference proteome</keyword>
<feature type="signal peptide" evidence="1">
    <location>
        <begin position="1"/>
        <end position="21"/>
    </location>
</feature>
<reference evidence="3" key="1">
    <citation type="journal article" date="2019" name="Int. J. Syst. Evol. Microbiol.">
        <title>The Global Catalogue of Microorganisms (GCM) 10K type strain sequencing project: providing services to taxonomists for standard genome sequencing and annotation.</title>
        <authorList>
            <consortium name="The Broad Institute Genomics Platform"/>
            <consortium name="The Broad Institute Genome Sequencing Center for Infectious Disease"/>
            <person name="Wu L."/>
            <person name="Ma J."/>
        </authorList>
    </citation>
    <scope>NUCLEOTIDE SEQUENCE [LARGE SCALE GENOMIC DNA]</scope>
    <source>
        <strain evidence="3">ZS-35-S2</strain>
    </source>
</reference>
<keyword evidence="1" id="KW-0732">Signal</keyword>
<gene>
    <name evidence="2" type="ORF">ACFP2T_45765</name>
</gene>
<evidence type="ECO:0000313" key="3">
    <source>
        <dbReference type="Proteomes" id="UP001596203"/>
    </source>
</evidence>
<dbReference type="Gene3D" id="2.30.30.40">
    <property type="entry name" value="SH3 Domains"/>
    <property type="match status" value="1"/>
</dbReference>
<feature type="chain" id="PRO_5045103171" description="SH3 domain-containing protein" evidence="1">
    <location>
        <begin position="22"/>
        <end position="112"/>
    </location>
</feature>
<dbReference type="RefSeq" id="WP_377433764.1">
    <property type="nucleotide sequence ID" value="NZ_JBHSPR010000090.1"/>
</dbReference>
<organism evidence="2 3">
    <name type="scientific">Plantactinospora solaniradicis</name>
    <dbReference type="NCBI Taxonomy" id="1723736"/>
    <lineage>
        <taxon>Bacteria</taxon>
        <taxon>Bacillati</taxon>
        <taxon>Actinomycetota</taxon>
        <taxon>Actinomycetes</taxon>
        <taxon>Micromonosporales</taxon>
        <taxon>Micromonosporaceae</taxon>
        <taxon>Plantactinospora</taxon>
    </lineage>
</organism>
<comment type="caution">
    <text evidence="2">The sequence shown here is derived from an EMBL/GenBank/DDBJ whole genome shotgun (WGS) entry which is preliminary data.</text>
</comment>
<evidence type="ECO:0000256" key="1">
    <source>
        <dbReference type="SAM" id="SignalP"/>
    </source>
</evidence>
<dbReference type="EMBL" id="JBHSPR010000090">
    <property type="protein sequence ID" value="MFC6023452.1"/>
    <property type="molecule type" value="Genomic_DNA"/>
</dbReference>
<accession>A0ABW1KRK4</accession>
<evidence type="ECO:0008006" key="4">
    <source>
        <dbReference type="Google" id="ProtNLM"/>
    </source>
</evidence>
<evidence type="ECO:0000313" key="2">
    <source>
        <dbReference type="EMBL" id="MFC6023452.1"/>
    </source>
</evidence>
<sequence length="112" mass="12254">MTVLVVAASAIAVAPASPAAAAPCNYSWSNKSGEAGWIDGDGVNYRGGPYTSCDSFGQFDNYDYVYAHCWRRGTTVGYTDVWWHVRLSGTTRQGWVSEYYTLYLTSNAARAC</sequence>